<dbReference type="AlphaFoldDB" id="A0A4U9RB49"/>
<gene>
    <name evidence="3" type="primary">immR</name>
    <name evidence="3" type="ORF">NCTC503_01230</name>
</gene>
<dbReference type="GO" id="GO:0003677">
    <property type="term" value="F:DNA binding"/>
    <property type="evidence" value="ECO:0007669"/>
    <property type="project" value="UniProtKB-KW"/>
</dbReference>
<organism evidence="3 4">
    <name type="scientific">Hathewaya histolytica</name>
    <name type="common">Clostridium histolyticum</name>
    <dbReference type="NCBI Taxonomy" id="1498"/>
    <lineage>
        <taxon>Bacteria</taxon>
        <taxon>Bacillati</taxon>
        <taxon>Bacillota</taxon>
        <taxon>Clostridia</taxon>
        <taxon>Eubacteriales</taxon>
        <taxon>Clostridiaceae</taxon>
        <taxon>Hathewaya</taxon>
    </lineage>
</organism>
<evidence type="ECO:0000256" key="1">
    <source>
        <dbReference type="ARBA" id="ARBA00023125"/>
    </source>
</evidence>
<dbReference type="PANTHER" id="PTHR46558:SF11">
    <property type="entry name" value="HTH-TYPE TRANSCRIPTIONAL REGULATOR XRE"/>
    <property type="match status" value="1"/>
</dbReference>
<dbReference type="Pfam" id="PF01381">
    <property type="entry name" value="HTH_3"/>
    <property type="match status" value="1"/>
</dbReference>
<sequence>MSTFSERIKKLRKEKGLTQEALAQILFIDKSSISKYEKGKHIPENDLMQRIADYFEVSTDYLLGRTDVKKRANSNSLFDGTKNISTATKILFDNNDEVKDENLLLNYALKVLKENYNNLESKEDRSAAETTLSILNALIDTGALNEDNWNEDTMNIIKSAINMYIKNRKKTTD</sequence>
<dbReference type="SMART" id="SM00530">
    <property type="entry name" value="HTH_XRE"/>
    <property type="match status" value="1"/>
</dbReference>
<dbReference type="Gene3D" id="1.10.260.40">
    <property type="entry name" value="lambda repressor-like DNA-binding domains"/>
    <property type="match status" value="1"/>
</dbReference>
<keyword evidence="1" id="KW-0238">DNA-binding</keyword>
<evidence type="ECO:0000259" key="2">
    <source>
        <dbReference type="PROSITE" id="PS50943"/>
    </source>
</evidence>
<keyword evidence="4" id="KW-1185">Reference proteome</keyword>
<dbReference type="PANTHER" id="PTHR46558">
    <property type="entry name" value="TRACRIPTIONAL REGULATORY PROTEIN-RELATED-RELATED"/>
    <property type="match status" value="1"/>
</dbReference>
<dbReference type="PROSITE" id="PS50943">
    <property type="entry name" value="HTH_CROC1"/>
    <property type="match status" value="1"/>
</dbReference>
<reference evidence="3 4" key="1">
    <citation type="submission" date="2019-05" db="EMBL/GenBank/DDBJ databases">
        <authorList>
            <consortium name="Pathogen Informatics"/>
        </authorList>
    </citation>
    <scope>NUCLEOTIDE SEQUENCE [LARGE SCALE GENOMIC DNA]</scope>
    <source>
        <strain evidence="3 4">NCTC503</strain>
    </source>
</reference>
<dbReference type="InterPro" id="IPR001387">
    <property type="entry name" value="Cro/C1-type_HTH"/>
</dbReference>
<dbReference type="EMBL" id="LR590481">
    <property type="protein sequence ID" value="VTQ88376.1"/>
    <property type="molecule type" value="Genomic_DNA"/>
</dbReference>
<dbReference type="CDD" id="cd00093">
    <property type="entry name" value="HTH_XRE"/>
    <property type="match status" value="1"/>
</dbReference>
<accession>A0A4U9RB49</accession>
<protein>
    <submittedName>
        <fullName evidence="3">XRE family transcriptional regulator</fullName>
    </submittedName>
</protein>
<feature type="domain" description="HTH cro/C1-type" evidence="2">
    <location>
        <begin position="8"/>
        <end position="62"/>
    </location>
</feature>
<name>A0A4U9RB49_HATHI</name>
<dbReference type="SUPFAM" id="SSF47413">
    <property type="entry name" value="lambda repressor-like DNA-binding domains"/>
    <property type="match status" value="1"/>
</dbReference>
<dbReference type="Proteomes" id="UP000308489">
    <property type="component" value="Chromosome 1"/>
</dbReference>
<dbReference type="KEGG" id="hhw:NCTC503_01230"/>
<proteinExistence type="predicted"/>
<dbReference type="RefSeq" id="WP_171011987.1">
    <property type="nucleotide sequence ID" value="NZ_CBCRUQ010000020.1"/>
</dbReference>
<evidence type="ECO:0000313" key="4">
    <source>
        <dbReference type="Proteomes" id="UP000308489"/>
    </source>
</evidence>
<evidence type="ECO:0000313" key="3">
    <source>
        <dbReference type="EMBL" id="VTQ88376.1"/>
    </source>
</evidence>
<dbReference type="InterPro" id="IPR010982">
    <property type="entry name" value="Lambda_DNA-bd_dom_sf"/>
</dbReference>